<evidence type="ECO:0000256" key="1">
    <source>
        <dbReference type="SAM" id="Phobius"/>
    </source>
</evidence>
<dbReference type="OrthoDB" id="10294483at2759"/>
<feature type="transmembrane region" description="Helical" evidence="1">
    <location>
        <begin position="317"/>
        <end position="335"/>
    </location>
</feature>
<accession>A0A059EWD0</accession>
<organism evidence="2 3">
    <name type="scientific">Anncaliia algerae PRA339</name>
    <dbReference type="NCBI Taxonomy" id="1288291"/>
    <lineage>
        <taxon>Eukaryota</taxon>
        <taxon>Fungi</taxon>
        <taxon>Fungi incertae sedis</taxon>
        <taxon>Microsporidia</taxon>
        <taxon>Tubulinosematoidea</taxon>
        <taxon>Tubulinosematidae</taxon>
        <taxon>Anncaliia</taxon>
    </lineage>
</organism>
<keyword evidence="1" id="KW-1133">Transmembrane helix</keyword>
<dbReference type="VEuPathDB" id="MicrosporidiaDB:H312_03441"/>
<sequence>MEMLTYICNFYCLLIRATLENANQPYYHLPTGLLDDDDNMNLTESIEIATVSSKSMFSDVFANVNILHHQKEPKKNCLSFEQSSRLNEIEFLKYETQNDTILYMIKRNSKLKSRTLNERLNNPFGKQRQRLFDKPFTNIYGQVYVCNTYVKGFSLCENQDTKSFFAQYPINSNDKILFTKVFNDLEFKEELVNYCITQFECSKDNGVCNYRKIICSINYIFKFHIKNSKEFIYLISAIIFKTMFFQKEIIFFNELYMTRKSRKDFDYTSFFDYSAIDETKNDLETYFYLKNFKFTYEDFINYFFRNCNIEYNINTSIVSYGFVFRSVYLYYYFYYKK</sequence>
<dbReference type="EMBL" id="KK365337">
    <property type="protein sequence ID" value="KCZ79172.1"/>
    <property type="molecule type" value="Genomic_DNA"/>
</dbReference>
<proteinExistence type="predicted"/>
<reference evidence="2 3" key="2">
    <citation type="submission" date="2014-03" db="EMBL/GenBank/DDBJ databases">
        <title>The Genome Sequence of Anncaliia algerae insect isolate PRA339.</title>
        <authorList>
            <consortium name="The Broad Institute Genome Sequencing Platform"/>
            <consortium name="The Broad Institute Genome Sequencing Center for Infectious Disease"/>
            <person name="Cuomo C."/>
            <person name="Becnel J."/>
            <person name="Sanscrainte N."/>
            <person name="Walker B."/>
            <person name="Young S.K."/>
            <person name="Zeng Q."/>
            <person name="Gargeya S."/>
            <person name="Fitzgerald M."/>
            <person name="Haas B."/>
            <person name="Abouelleil A."/>
            <person name="Alvarado L."/>
            <person name="Arachchi H.M."/>
            <person name="Berlin A.M."/>
            <person name="Chapman S.B."/>
            <person name="Dewar J."/>
            <person name="Goldberg J."/>
            <person name="Griggs A."/>
            <person name="Gujja S."/>
            <person name="Hansen M."/>
            <person name="Howarth C."/>
            <person name="Imamovic A."/>
            <person name="Larimer J."/>
            <person name="McCowan C."/>
            <person name="Murphy C."/>
            <person name="Neiman D."/>
            <person name="Pearson M."/>
            <person name="Priest M."/>
            <person name="Roberts A."/>
            <person name="Saif S."/>
            <person name="Shea T."/>
            <person name="Sisk P."/>
            <person name="Sykes S."/>
            <person name="Wortman J."/>
            <person name="Nusbaum C."/>
            <person name="Birren B."/>
        </authorList>
    </citation>
    <scope>NUCLEOTIDE SEQUENCE [LARGE SCALE GENOMIC DNA]</scope>
    <source>
        <strain evidence="2 3">PRA339</strain>
    </source>
</reference>
<protein>
    <submittedName>
        <fullName evidence="2">Uncharacterized protein</fullName>
    </submittedName>
</protein>
<keyword evidence="1" id="KW-0472">Membrane</keyword>
<gene>
    <name evidence="2" type="ORF">H312_03441</name>
</gene>
<dbReference type="Proteomes" id="UP000030655">
    <property type="component" value="Unassembled WGS sequence"/>
</dbReference>
<evidence type="ECO:0000313" key="3">
    <source>
        <dbReference type="Proteomes" id="UP000030655"/>
    </source>
</evidence>
<name>A0A059EWD0_9MICR</name>
<reference evidence="3" key="1">
    <citation type="submission" date="2013-02" db="EMBL/GenBank/DDBJ databases">
        <authorList>
            <consortium name="The Broad Institute Genome Sequencing Platform"/>
            <person name="Cuomo C."/>
            <person name="Becnel J."/>
            <person name="Sanscrainte N."/>
            <person name="Walker B."/>
            <person name="Young S.K."/>
            <person name="Zeng Q."/>
            <person name="Gargeya S."/>
            <person name="Fitzgerald M."/>
            <person name="Haas B."/>
            <person name="Abouelleil A."/>
            <person name="Alvarado L."/>
            <person name="Arachchi H.M."/>
            <person name="Berlin A.M."/>
            <person name="Chapman S.B."/>
            <person name="Dewar J."/>
            <person name="Goldberg J."/>
            <person name="Griggs A."/>
            <person name="Gujja S."/>
            <person name="Hansen M."/>
            <person name="Howarth C."/>
            <person name="Imamovic A."/>
            <person name="Larimer J."/>
            <person name="McCowan C."/>
            <person name="Murphy C."/>
            <person name="Neiman D."/>
            <person name="Pearson M."/>
            <person name="Priest M."/>
            <person name="Roberts A."/>
            <person name="Saif S."/>
            <person name="Shea T."/>
            <person name="Sisk P."/>
            <person name="Sykes S."/>
            <person name="Wortman J."/>
            <person name="Nusbaum C."/>
            <person name="Birren B."/>
        </authorList>
    </citation>
    <scope>NUCLEOTIDE SEQUENCE [LARGE SCALE GENOMIC DNA]</scope>
    <source>
        <strain evidence="3">PRA339</strain>
    </source>
</reference>
<keyword evidence="3" id="KW-1185">Reference proteome</keyword>
<dbReference type="HOGENOM" id="CLU_071076_0_0_1"/>
<keyword evidence="1" id="KW-0812">Transmembrane</keyword>
<dbReference type="AlphaFoldDB" id="A0A059EWD0"/>
<evidence type="ECO:0000313" key="2">
    <source>
        <dbReference type="EMBL" id="KCZ79172.1"/>
    </source>
</evidence>